<feature type="DNA-binding region" description="H-T-H motif" evidence="2">
    <location>
        <begin position="26"/>
        <end position="45"/>
    </location>
</feature>
<keyword evidence="5" id="KW-1185">Reference proteome</keyword>
<dbReference type="Proteomes" id="UP001597189">
    <property type="component" value="Unassembled WGS sequence"/>
</dbReference>
<name>A0ABW4D6Y5_9LACO</name>
<accession>A0ABW4D6Y5</accession>
<protein>
    <submittedName>
        <fullName evidence="4">TetR/AcrR family transcriptional regulator</fullName>
    </submittedName>
</protein>
<dbReference type="Gene3D" id="1.10.357.10">
    <property type="entry name" value="Tetracycline Repressor, domain 2"/>
    <property type="match status" value="1"/>
</dbReference>
<evidence type="ECO:0000259" key="3">
    <source>
        <dbReference type="PROSITE" id="PS50977"/>
    </source>
</evidence>
<comment type="caution">
    <text evidence="4">The sequence shown here is derived from an EMBL/GenBank/DDBJ whole genome shotgun (WGS) entry which is preliminary data.</text>
</comment>
<dbReference type="InterPro" id="IPR009057">
    <property type="entry name" value="Homeodomain-like_sf"/>
</dbReference>
<dbReference type="EMBL" id="JBHTOD010000006">
    <property type="protein sequence ID" value="MFD1455683.1"/>
    <property type="molecule type" value="Genomic_DNA"/>
</dbReference>
<dbReference type="InterPro" id="IPR001647">
    <property type="entry name" value="HTH_TetR"/>
</dbReference>
<feature type="domain" description="HTH tetR-type" evidence="3">
    <location>
        <begin position="3"/>
        <end position="63"/>
    </location>
</feature>
<dbReference type="SUPFAM" id="SSF46689">
    <property type="entry name" value="Homeodomain-like"/>
    <property type="match status" value="1"/>
</dbReference>
<proteinExistence type="predicted"/>
<dbReference type="Pfam" id="PF13972">
    <property type="entry name" value="TetR"/>
    <property type="match status" value="1"/>
</dbReference>
<dbReference type="PANTHER" id="PTHR30055:SF226">
    <property type="entry name" value="HTH-TYPE TRANSCRIPTIONAL REGULATOR PKSA"/>
    <property type="match status" value="1"/>
</dbReference>
<sequence>MTRSAKERLIETAIKLFNENGYEKVSLREIAEAAGTTIGNLTYHFHRKEDLLVAIQEKIALDFINFADDSSETGEEALRELIAIFKKSAELKARNRFFFADLDAIITDNQTLSVSVQDFHQRLYLAYQQCFSKLVKFKMFRQDISDQQYAYLALTLLTMDYAWGLRHSPKHGVGLAVDTAVLSANAIYPYLTERGRTIWERINIMAD</sequence>
<gene>
    <name evidence="4" type="ORF">ACFQ44_08355</name>
</gene>
<dbReference type="InterPro" id="IPR050109">
    <property type="entry name" value="HTH-type_TetR-like_transc_reg"/>
</dbReference>
<organism evidence="4 5">
    <name type="scientific">Levilactobacillus lanxiensis</name>
    <dbReference type="NCBI Taxonomy" id="2799568"/>
    <lineage>
        <taxon>Bacteria</taxon>
        <taxon>Bacillati</taxon>
        <taxon>Bacillota</taxon>
        <taxon>Bacilli</taxon>
        <taxon>Lactobacillales</taxon>
        <taxon>Lactobacillaceae</taxon>
        <taxon>Levilactobacillus</taxon>
    </lineage>
</organism>
<dbReference type="RefSeq" id="WP_203645750.1">
    <property type="nucleotide sequence ID" value="NZ_BOLN01000006.1"/>
</dbReference>
<dbReference type="PRINTS" id="PR00455">
    <property type="entry name" value="HTHTETR"/>
</dbReference>
<evidence type="ECO:0000256" key="1">
    <source>
        <dbReference type="ARBA" id="ARBA00023125"/>
    </source>
</evidence>
<evidence type="ECO:0000313" key="5">
    <source>
        <dbReference type="Proteomes" id="UP001597189"/>
    </source>
</evidence>
<evidence type="ECO:0000313" key="4">
    <source>
        <dbReference type="EMBL" id="MFD1455683.1"/>
    </source>
</evidence>
<reference evidence="5" key="1">
    <citation type="journal article" date="2019" name="Int. J. Syst. Evol. Microbiol.">
        <title>The Global Catalogue of Microorganisms (GCM) 10K type strain sequencing project: providing services to taxonomists for standard genome sequencing and annotation.</title>
        <authorList>
            <consortium name="The Broad Institute Genomics Platform"/>
            <consortium name="The Broad Institute Genome Sequencing Center for Infectious Disease"/>
            <person name="Wu L."/>
            <person name="Ma J."/>
        </authorList>
    </citation>
    <scope>NUCLEOTIDE SEQUENCE [LARGE SCALE GENOMIC DNA]</scope>
    <source>
        <strain evidence="5">CCM 8979</strain>
    </source>
</reference>
<dbReference type="Pfam" id="PF00440">
    <property type="entry name" value="TetR_N"/>
    <property type="match status" value="1"/>
</dbReference>
<dbReference type="InterPro" id="IPR025722">
    <property type="entry name" value="TetR"/>
</dbReference>
<keyword evidence="1 2" id="KW-0238">DNA-binding</keyword>
<evidence type="ECO:0000256" key="2">
    <source>
        <dbReference type="PROSITE-ProRule" id="PRU00335"/>
    </source>
</evidence>
<dbReference type="PANTHER" id="PTHR30055">
    <property type="entry name" value="HTH-TYPE TRANSCRIPTIONAL REGULATOR RUTR"/>
    <property type="match status" value="1"/>
</dbReference>
<dbReference type="PROSITE" id="PS50977">
    <property type="entry name" value="HTH_TETR_2"/>
    <property type="match status" value="1"/>
</dbReference>